<dbReference type="Proteomes" id="UP000007755">
    <property type="component" value="Unassembled WGS sequence"/>
</dbReference>
<evidence type="ECO:0000313" key="2">
    <source>
        <dbReference type="Proteomes" id="UP000007755"/>
    </source>
</evidence>
<keyword evidence="2" id="KW-1185">Reference proteome</keyword>
<dbReference type="EMBL" id="GL888212">
    <property type="protein sequence ID" value="EGI64887.1"/>
    <property type="molecule type" value="Genomic_DNA"/>
</dbReference>
<evidence type="ECO:0000313" key="1">
    <source>
        <dbReference type="EMBL" id="EGI64887.1"/>
    </source>
</evidence>
<proteinExistence type="predicted"/>
<protein>
    <submittedName>
        <fullName evidence="1">Uncharacterized protein</fullName>
    </submittedName>
</protein>
<sequence length="136" mass="15598">MLRHLAFLDYLGHEFLVRVHVFMYMRTMIVAAASHRHLTRACDDGLADGLPFFLADPACYLRFLKSHETLREKDEELVEMRLKLNYIGRNGYQSIYRENVIIPGNPTPILTVFHKGAQPRFGNPKEGAGPLSMPVR</sequence>
<dbReference type="InParanoid" id="F4WLQ9"/>
<name>F4WLQ9_ACREC</name>
<reference evidence="1" key="1">
    <citation type="submission" date="2011-02" db="EMBL/GenBank/DDBJ databases">
        <title>The genome of the leaf-cutting ant Acromyrmex echinatior suggests key adaptations to social evolution and fungus farming.</title>
        <authorList>
            <person name="Nygaard S."/>
            <person name="Zhang G."/>
        </authorList>
    </citation>
    <scope>NUCLEOTIDE SEQUENCE</scope>
</reference>
<gene>
    <name evidence="1" type="ORF">G5I_06685</name>
</gene>
<dbReference type="AlphaFoldDB" id="F4WLQ9"/>
<accession>F4WLQ9</accession>
<organism evidence="2">
    <name type="scientific">Acromyrmex echinatior</name>
    <name type="common">Panamanian leafcutter ant</name>
    <name type="synonym">Acromyrmex octospinosus echinatior</name>
    <dbReference type="NCBI Taxonomy" id="103372"/>
    <lineage>
        <taxon>Eukaryota</taxon>
        <taxon>Metazoa</taxon>
        <taxon>Ecdysozoa</taxon>
        <taxon>Arthropoda</taxon>
        <taxon>Hexapoda</taxon>
        <taxon>Insecta</taxon>
        <taxon>Pterygota</taxon>
        <taxon>Neoptera</taxon>
        <taxon>Endopterygota</taxon>
        <taxon>Hymenoptera</taxon>
        <taxon>Apocrita</taxon>
        <taxon>Aculeata</taxon>
        <taxon>Formicoidea</taxon>
        <taxon>Formicidae</taxon>
        <taxon>Myrmicinae</taxon>
        <taxon>Acromyrmex</taxon>
    </lineage>
</organism>